<organism evidence="7 8">
    <name type="scientific">Tepidimicrobium xylanilyticum</name>
    <dbReference type="NCBI Taxonomy" id="1123352"/>
    <lineage>
        <taxon>Bacteria</taxon>
        <taxon>Bacillati</taxon>
        <taxon>Bacillota</taxon>
        <taxon>Tissierellia</taxon>
        <taxon>Tissierellales</taxon>
        <taxon>Tepidimicrobiaceae</taxon>
        <taxon>Tepidimicrobium</taxon>
    </lineage>
</organism>
<evidence type="ECO:0000256" key="4">
    <source>
        <dbReference type="ARBA" id="ARBA00022989"/>
    </source>
</evidence>
<dbReference type="RefSeq" id="WP_093753324.1">
    <property type="nucleotide sequence ID" value="NZ_BSYN01000003.1"/>
</dbReference>
<dbReference type="GO" id="GO:0046873">
    <property type="term" value="F:metal ion transmembrane transporter activity"/>
    <property type="evidence" value="ECO:0007669"/>
    <property type="project" value="InterPro"/>
</dbReference>
<dbReference type="PANTHER" id="PTHR12608">
    <property type="entry name" value="TRANSMEMBRANE PROTEIN HTP-1 RELATED"/>
    <property type="match status" value="1"/>
</dbReference>
<keyword evidence="4 6" id="KW-1133">Transmembrane helix</keyword>
<evidence type="ECO:0000256" key="6">
    <source>
        <dbReference type="RuleBase" id="RU365102"/>
    </source>
</evidence>
<evidence type="ECO:0000256" key="1">
    <source>
        <dbReference type="ARBA" id="ARBA00004141"/>
    </source>
</evidence>
<reference evidence="7 8" key="1">
    <citation type="submission" date="2016-10" db="EMBL/GenBank/DDBJ databases">
        <authorList>
            <person name="de Groot N.N."/>
        </authorList>
    </citation>
    <scope>NUCLEOTIDE SEQUENCE [LARGE SCALE GENOMIC DNA]</scope>
    <source>
        <strain evidence="7 8">DSM 23310</strain>
    </source>
</reference>
<keyword evidence="5 6" id="KW-0472">Membrane</keyword>
<feature type="transmembrane region" description="Helical" evidence="6">
    <location>
        <begin position="197"/>
        <end position="214"/>
    </location>
</feature>
<proteinExistence type="inferred from homology"/>
<gene>
    <name evidence="7" type="ORF">SAMN05660923_02024</name>
</gene>
<name>A0A1H3A9Y5_9FIRM</name>
<feature type="transmembrane region" description="Helical" evidence="6">
    <location>
        <begin position="37"/>
        <end position="59"/>
    </location>
</feature>
<keyword evidence="8" id="KW-1185">Reference proteome</keyword>
<dbReference type="Proteomes" id="UP000198828">
    <property type="component" value="Unassembled WGS sequence"/>
</dbReference>
<feature type="transmembrane region" description="Helical" evidence="6">
    <location>
        <begin position="65"/>
        <end position="84"/>
    </location>
</feature>
<dbReference type="AlphaFoldDB" id="A0A1H3A9Y5"/>
<feature type="transmembrane region" description="Helical" evidence="6">
    <location>
        <begin position="133"/>
        <end position="153"/>
    </location>
</feature>
<evidence type="ECO:0000313" key="7">
    <source>
        <dbReference type="EMBL" id="SDX26271.1"/>
    </source>
</evidence>
<dbReference type="Pfam" id="PF01169">
    <property type="entry name" value="GDT1"/>
    <property type="match status" value="2"/>
</dbReference>
<dbReference type="EMBL" id="FNNG01000008">
    <property type="protein sequence ID" value="SDX26271.1"/>
    <property type="molecule type" value="Genomic_DNA"/>
</dbReference>
<accession>A0A1H3A9Y5</accession>
<comment type="similarity">
    <text evidence="2 6">Belongs to the GDT1 family.</text>
</comment>
<keyword evidence="3 6" id="KW-0812">Transmembrane</keyword>
<dbReference type="PANTHER" id="PTHR12608:SF1">
    <property type="entry name" value="TRANSMEMBRANE PROTEIN 165"/>
    <property type="match status" value="1"/>
</dbReference>
<dbReference type="InterPro" id="IPR001727">
    <property type="entry name" value="GDT1-like"/>
</dbReference>
<protein>
    <recommendedName>
        <fullName evidence="6">GDT1 family protein</fullName>
    </recommendedName>
</protein>
<dbReference type="OrthoDB" id="9801356at2"/>
<evidence type="ECO:0000256" key="2">
    <source>
        <dbReference type="ARBA" id="ARBA00009190"/>
    </source>
</evidence>
<dbReference type="GO" id="GO:0016020">
    <property type="term" value="C:membrane"/>
    <property type="evidence" value="ECO:0007669"/>
    <property type="project" value="UniProtKB-SubCell"/>
</dbReference>
<sequence length="376" mass="42415">MVEELLKAFALIFASEMGDKTQIIAMTFATKYRVRDVLIGVSIGVFLNHGLAILLGSYLSKVVPMNLIQSIAGLMFVLFGLLALNDEKLEEEDRKTAFSPITTVALAFFIGELGDKTQLTALTLAAGAEHSFVILLGTILGMIATSGLGILVGSKIGEKMPDISVKIISSMVFIFFGTLKLYNWLPIKLLTSNNLRLYFISIIVIHLILTRRLIHKKKHEELSPIKKVANHLYIKSNIMGEKIEEICLGEGICGNCIGDECVIGYTKRILKEARNEEKYFIEEDTDISKLTFKNFDKNKVVEALSLIMADYVENDIIDEDSFIINRIKNFFEFILFGQNIRFDGDLSKYLRYSKRINYDIGKRLEIKIKDNLKLST</sequence>
<comment type="subcellular location">
    <subcellularLocation>
        <location evidence="1 6">Membrane</location>
        <topology evidence="1 6">Multi-pass membrane protein</topology>
    </subcellularLocation>
</comment>
<evidence type="ECO:0000313" key="8">
    <source>
        <dbReference type="Proteomes" id="UP000198828"/>
    </source>
</evidence>
<evidence type="ECO:0000256" key="5">
    <source>
        <dbReference type="ARBA" id="ARBA00023136"/>
    </source>
</evidence>
<feature type="transmembrane region" description="Helical" evidence="6">
    <location>
        <begin position="165"/>
        <end position="185"/>
    </location>
</feature>
<evidence type="ECO:0000256" key="3">
    <source>
        <dbReference type="ARBA" id="ARBA00022692"/>
    </source>
</evidence>